<dbReference type="SUPFAM" id="SSF52540">
    <property type="entry name" value="P-loop containing nucleoside triphosphate hydrolases"/>
    <property type="match status" value="1"/>
</dbReference>
<dbReference type="GO" id="GO:0005829">
    <property type="term" value="C:cytosol"/>
    <property type="evidence" value="ECO:0007669"/>
    <property type="project" value="UniProtKB-ARBA"/>
</dbReference>
<dbReference type="Pfam" id="PF00931">
    <property type="entry name" value="NB-ARC"/>
    <property type="match status" value="1"/>
</dbReference>
<dbReference type="GO" id="GO:0043531">
    <property type="term" value="F:ADP binding"/>
    <property type="evidence" value="ECO:0007669"/>
    <property type="project" value="InterPro"/>
</dbReference>
<dbReference type="Gene3D" id="3.40.50.300">
    <property type="entry name" value="P-loop containing nucleotide triphosphate hydrolases"/>
    <property type="match status" value="1"/>
</dbReference>
<feature type="domain" description="NB-ARC" evidence="1">
    <location>
        <begin position="113"/>
        <end position="243"/>
    </location>
</feature>
<dbReference type="PRINTS" id="PR00364">
    <property type="entry name" value="DISEASERSIST"/>
</dbReference>
<protein>
    <recommendedName>
        <fullName evidence="1">NB-ARC domain-containing protein</fullName>
    </recommendedName>
</protein>
<reference evidence="2" key="2">
    <citation type="journal article" date="2022" name="Microbiol. Resour. Announc.">
        <title>Metagenome Sequencing to Explore Phylogenomics of Terrestrial Cyanobacteria.</title>
        <authorList>
            <person name="Ward R.D."/>
            <person name="Stajich J.E."/>
            <person name="Johansen J.R."/>
            <person name="Huntemann M."/>
            <person name="Clum A."/>
            <person name="Foster B."/>
            <person name="Foster B."/>
            <person name="Roux S."/>
            <person name="Palaniappan K."/>
            <person name="Varghese N."/>
            <person name="Mukherjee S."/>
            <person name="Reddy T.B.K."/>
            <person name="Daum C."/>
            <person name="Copeland A."/>
            <person name="Chen I.A."/>
            <person name="Ivanova N.N."/>
            <person name="Kyrpides N.C."/>
            <person name="Shapiro N."/>
            <person name="Eloe-Fadrosh E.A."/>
            <person name="Pietrasiak N."/>
        </authorList>
    </citation>
    <scope>NUCLEOTIDE SEQUENCE</scope>
    <source>
        <strain evidence="2">UHER 2000/2452</strain>
    </source>
</reference>
<proteinExistence type="predicted"/>
<comment type="caution">
    <text evidence="2">The sequence shown here is derived from an EMBL/GenBank/DDBJ whole genome shotgun (WGS) entry which is preliminary data.</text>
</comment>
<dbReference type="EMBL" id="JAHHHD010000019">
    <property type="protein sequence ID" value="MBW4660261.1"/>
    <property type="molecule type" value="Genomic_DNA"/>
</dbReference>
<dbReference type="PANTHER" id="PTHR22845">
    <property type="entry name" value="APOPTOTIC PROTEASE-ACTIVATING FACTOR 1"/>
    <property type="match status" value="1"/>
</dbReference>
<evidence type="ECO:0000313" key="2">
    <source>
        <dbReference type="EMBL" id="MBW4660261.1"/>
    </source>
</evidence>
<evidence type="ECO:0000259" key="1">
    <source>
        <dbReference type="Pfam" id="PF00931"/>
    </source>
</evidence>
<sequence>MTKQTRHRTKYSVRKGKLDFVIRLRERLYPTLEAFITDSPNARKDAVRQFFKGEPVDAKKFLAICEKLGITDWESIVDWGDEQEVEPEHSFSEPPHNVLESGVRDGGFFGRDDRLKKLHAELQKPGRMRVAVSGMGGVGKTEFSIQYAKKYFQHYPGGICWISVRTDDSNQLSIASQIISFSKNKLKLNIPLSTSDQVQFCIDNWTKGNVLIIFDDIEKYEEIKSFLELFSDNRFKVVVTTRLKLRDPFIFFDLDVLDRIDSIELLKWLSENETIFYDDPLSQELCEFLGDLPLGIELAGRYLAIESGIPTSLLLSQLKEFASRKEALHHEAFQGDFQQNPNWSLTARRGLDAAFELTWKILDSETQEIAIFIGHLPPRTDIAWTVVELMKQIELEENSAINTDELVNLDKSRSKFISLNLLKPVKDLTYRLHPLLREFFRNKVSNQDYE</sequence>
<dbReference type="Proteomes" id="UP000757435">
    <property type="component" value="Unassembled WGS sequence"/>
</dbReference>
<evidence type="ECO:0000313" key="3">
    <source>
        <dbReference type="Proteomes" id="UP000757435"/>
    </source>
</evidence>
<dbReference type="PANTHER" id="PTHR22845:SF5">
    <property type="entry name" value="APOPTOTIC PROTEASE-ACTIVATING FACTOR 1"/>
    <property type="match status" value="1"/>
</dbReference>
<dbReference type="InterPro" id="IPR002182">
    <property type="entry name" value="NB-ARC"/>
</dbReference>
<reference evidence="2" key="1">
    <citation type="submission" date="2021-05" db="EMBL/GenBank/DDBJ databases">
        <authorList>
            <person name="Pietrasiak N."/>
            <person name="Ward R."/>
            <person name="Stajich J.E."/>
            <person name="Kurbessoian T."/>
        </authorList>
    </citation>
    <scope>NUCLEOTIDE SEQUENCE</scope>
    <source>
        <strain evidence="2">UHER 2000/2452</strain>
    </source>
</reference>
<dbReference type="InterPro" id="IPR027417">
    <property type="entry name" value="P-loop_NTPase"/>
</dbReference>
<gene>
    <name evidence="2" type="ORF">KME15_16420</name>
</gene>
<name>A0A951UN17_9CYAN</name>
<accession>A0A951UN17</accession>
<dbReference type="AlphaFoldDB" id="A0A951UN17"/>
<organism evidence="2 3">
    <name type="scientific">Drouetiella hepatica Uher 2000/2452</name>
    <dbReference type="NCBI Taxonomy" id="904376"/>
    <lineage>
        <taxon>Bacteria</taxon>
        <taxon>Bacillati</taxon>
        <taxon>Cyanobacteriota</taxon>
        <taxon>Cyanophyceae</taxon>
        <taxon>Oculatellales</taxon>
        <taxon>Oculatellaceae</taxon>
        <taxon>Drouetiella</taxon>
    </lineage>
</organism>